<comment type="caution">
    <text evidence="3">The sequence shown here is derived from an EMBL/GenBank/DDBJ whole genome shotgun (WGS) entry which is preliminary data.</text>
</comment>
<keyword evidence="1" id="KW-0648">Protein biosynthesis</keyword>
<organism evidence="3 4">
    <name type="scientific">Mycena alexandri</name>
    <dbReference type="NCBI Taxonomy" id="1745969"/>
    <lineage>
        <taxon>Eukaryota</taxon>
        <taxon>Fungi</taxon>
        <taxon>Dikarya</taxon>
        <taxon>Basidiomycota</taxon>
        <taxon>Agaricomycotina</taxon>
        <taxon>Agaricomycetes</taxon>
        <taxon>Agaricomycetidae</taxon>
        <taxon>Agaricales</taxon>
        <taxon>Marasmiineae</taxon>
        <taxon>Mycenaceae</taxon>
        <taxon>Mycena</taxon>
    </lineage>
</organism>
<reference evidence="3" key="1">
    <citation type="submission" date="2023-03" db="EMBL/GenBank/DDBJ databases">
        <title>Massive genome expansion in bonnet fungi (Mycena s.s.) driven by repeated elements and novel gene families across ecological guilds.</title>
        <authorList>
            <consortium name="Lawrence Berkeley National Laboratory"/>
            <person name="Harder C.B."/>
            <person name="Miyauchi S."/>
            <person name="Viragh M."/>
            <person name="Kuo A."/>
            <person name="Thoen E."/>
            <person name="Andreopoulos B."/>
            <person name="Lu D."/>
            <person name="Skrede I."/>
            <person name="Drula E."/>
            <person name="Henrissat B."/>
            <person name="Morin E."/>
            <person name="Kohler A."/>
            <person name="Barry K."/>
            <person name="LaButti K."/>
            <person name="Morin E."/>
            <person name="Salamov A."/>
            <person name="Lipzen A."/>
            <person name="Mereny Z."/>
            <person name="Hegedus B."/>
            <person name="Baldrian P."/>
            <person name="Stursova M."/>
            <person name="Weitz H."/>
            <person name="Taylor A."/>
            <person name="Grigoriev I.V."/>
            <person name="Nagy L.G."/>
            <person name="Martin F."/>
            <person name="Kauserud H."/>
        </authorList>
    </citation>
    <scope>NUCLEOTIDE SEQUENCE</scope>
    <source>
        <strain evidence="3">CBHHK200</strain>
    </source>
</reference>
<gene>
    <name evidence="3" type="ORF">C8F04DRAFT_1124502</name>
</gene>
<dbReference type="GO" id="GO:0003723">
    <property type="term" value="F:RNA binding"/>
    <property type="evidence" value="ECO:0007669"/>
    <property type="project" value="InterPro"/>
</dbReference>
<dbReference type="Gene3D" id="2.40.50.140">
    <property type="entry name" value="Nucleic acid-binding proteins"/>
    <property type="match status" value="1"/>
</dbReference>
<dbReference type="InterPro" id="IPR012340">
    <property type="entry name" value="NA-bd_OB-fold"/>
</dbReference>
<accession>A0AAD6SH57</accession>
<evidence type="ECO:0000313" key="4">
    <source>
        <dbReference type="Proteomes" id="UP001218188"/>
    </source>
</evidence>
<dbReference type="Proteomes" id="UP001218188">
    <property type="component" value="Unassembled WGS sequence"/>
</dbReference>
<comment type="PTM">
    <text evidence="1">eIF-5A seems to be the only eukaryotic protein to have a hypusine residue which is a post-translational modification of a lysine by the addition of a butylamino group.</text>
</comment>
<dbReference type="GO" id="GO:0045901">
    <property type="term" value="P:positive regulation of translational elongation"/>
    <property type="evidence" value="ECO:0007669"/>
    <property type="project" value="UniProtKB-UniRule"/>
</dbReference>
<dbReference type="InterPro" id="IPR008991">
    <property type="entry name" value="Translation_prot_SH3-like_sf"/>
</dbReference>
<dbReference type="SMART" id="SM01376">
    <property type="entry name" value="eIF-5a"/>
    <property type="match status" value="1"/>
</dbReference>
<keyword evidence="4" id="KW-1185">Reference proteome</keyword>
<protein>
    <recommendedName>
        <fullName evidence="1">Eukaryotic translation initiation factor 5A</fullName>
        <shortName evidence="1">eIF-5A</shortName>
    </recommendedName>
</protein>
<dbReference type="PANTHER" id="PTHR11673">
    <property type="entry name" value="TRANSLATION INITIATION FACTOR 5A FAMILY MEMBER"/>
    <property type="match status" value="1"/>
</dbReference>
<dbReference type="GO" id="GO:0003743">
    <property type="term" value="F:translation initiation factor activity"/>
    <property type="evidence" value="ECO:0007669"/>
    <property type="project" value="UniProtKB-KW"/>
</dbReference>
<dbReference type="Pfam" id="PF01287">
    <property type="entry name" value="eIF-5a"/>
    <property type="match status" value="1"/>
</dbReference>
<comment type="similarity">
    <text evidence="1">Belongs to the eIF-5A family.</text>
</comment>
<dbReference type="NCBIfam" id="TIGR00037">
    <property type="entry name" value="eIF_5A"/>
    <property type="match status" value="1"/>
</dbReference>
<dbReference type="SUPFAM" id="SSF50104">
    <property type="entry name" value="Translation proteins SH3-like domain"/>
    <property type="match status" value="1"/>
</dbReference>
<dbReference type="SUPFAM" id="SSF50249">
    <property type="entry name" value="Nucleic acid-binding proteins"/>
    <property type="match status" value="1"/>
</dbReference>
<dbReference type="AlphaFoldDB" id="A0AAD6SH57"/>
<dbReference type="GO" id="GO:0043022">
    <property type="term" value="F:ribosome binding"/>
    <property type="evidence" value="ECO:0007669"/>
    <property type="project" value="UniProtKB-UniRule"/>
</dbReference>
<sequence length="153" mass="16889">MCRQDPNLMDPEGIVAYDVALARALASVPRKQSFIVSPTVVRNYSYVVIRDRPCEVVDMSFSKTGCHSAMVHFVAIDMFTGKKLETVLCTKRVMEAPVVTKAEYPVINIDESILSLLTDDGESKDDVNLPIGPLGKTIEADFHCIQGRPTLSQ</sequence>
<keyword evidence="3" id="KW-0396">Initiation factor</keyword>
<dbReference type="InterPro" id="IPR001884">
    <property type="entry name" value="IF5A-like"/>
</dbReference>
<keyword evidence="1" id="KW-0385">Hypusine</keyword>
<comment type="function">
    <text evidence="1">Translation factor that promotes translation elongation and termination, particularly upon ribosome stalling at specific amino acid sequence contexts. Binds between the exit (E) and peptidyl (P) site of the ribosome and promotes rescue of stalled ribosome: specifically required for efficient translation of polyproline-containing peptides as well as other motifs that stall the ribosome. Acts as ribosome quality control (RQC) cofactor by joining the RQC complex to facilitate peptidyl transfer during CAT tailing step.</text>
</comment>
<dbReference type="InterPro" id="IPR020189">
    <property type="entry name" value="IF5A_C"/>
</dbReference>
<evidence type="ECO:0000256" key="1">
    <source>
        <dbReference type="RuleBase" id="RU362005"/>
    </source>
</evidence>
<name>A0AAD6SH57_9AGAR</name>
<dbReference type="GO" id="GO:0003746">
    <property type="term" value="F:translation elongation factor activity"/>
    <property type="evidence" value="ECO:0007669"/>
    <property type="project" value="UniProtKB-UniRule"/>
</dbReference>
<evidence type="ECO:0000313" key="3">
    <source>
        <dbReference type="EMBL" id="KAJ7026726.1"/>
    </source>
</evidence>
<dbReference type="Gene3D" id="2.30.30.30">
    <property type="match status" value="1"/>
</dbReference>
<dbReference type="GO" id="GO:0045905">
    <property type="term" value="P:positive regulation of translational termination"/>
    <property type="evidence" value="ECO:0007669"/>
    <property type="project" value="UniProtKB-UniRule"/>
</dbReference>
<dbReference type="InterPro" id="IPR014722">
    <property type="entry name" value="Rib_uL2_dom2"/>
</dbReference>
<feature type="domain" description="Translation initiation factor 5A C-terminal" evidence="2">
    <location>
        <begin position="98"/>
        <end position="148"/>
    </location>
</feature>
<dbReference type="Pfam" id="PF21485">
    <property type="entry name" value="IF5A-like_N"/>
    <property type="match status" value="1"/>
</dbReference>
<evidence type="ECO:0000259" key="2">
    <source>
        <dbReference type="SMART" id="SM01376"/>
    </source>
</evidence>
<proteinExistence type="inferred from homology"/>
<dbReference type="EMBL" id="JARJCM010000134">
    <property type="protein sequence ID" value="KAJ7026726.1"/>
    <property type="molecule type" value="Genomic_DNA"/>
</dbReference>
<dbReference type="InterPro" id="IPR048670">
    <property type="entry name" value="IF5A-like_N"/>
</dbReference>